<reference evidence="9 10" key="1">
    <citation type="submission" date="2006-10" db="EMBL/GenBank/DDBJ databases">
        <title>Complete sequence of Methanosaeta thermophila PT.</title>
        <authorList>
            <consortium name="US DOE Joint Genome Institute"/>
            <person name="Copeland A."/>
            <person name="Lucas S."/>
            <person name="Lapidus A."/>
            <person name="Barry K."/>
            <person name="Detter J.C."/>
            <person name="Glavina del Rio T."/>
            <person name="Hammon N."/>
            <person name="Israni S."/>
            <person name="Pitluck S."/>
            <person name="Chain P."/>
            <person name="Malfatti S."/>
            <person name="Shin M."/>
            <person name="Vergez L."/>
            <person name="Schmutz J."/>
            <person name="Larimer F."/>
            <person name="Land M."/>
            <person name="Hauser L."/>
            <person name="Kyrpides N."/>
            <person name="Kim E."/>
            <person name="Smith K.S."/>
            <person name="Ingram-Smith C."/>
            <person name="Richardson P."/>
        </authorList>
    </citation>
    <scope>NUCLEOTIDE SEQUENCE [LARGE SCALE GENOMIC DNA]</scope>
    <source>
        <strain evidence="10">DSM 6194 / JCM 14653 / NBRC 101360 / PT</strain>
    </source>
</reference>
<evidence type="ECO:0000256" key="4">
    <source>
        <dbReference type="ARBA" id="ARBA00022989"/>
    </source>
</evidence>
<keyword evidence="10" id="KW-1185">Reference proteome</keyword>
<evidence type="ECO:0000259" key="8">
    <source>
        <dbReference type="Pfam" id="PF01618"/>
    </source>
</evidence>
<gene>
    <name evidence="9" type="ordered locus">Mthe_1157</name>
</gene>
<dbReference type="GO" id="GO:0017038">
    <property type="term" value="P:protein import"/>
    <property type="evidence" value="ECO:0007669"/>
    <property type="project" value="TreeGrafter"/>
</dbReference>
<keyword evidence="3 7" id="KW-0812">Transmembrane</keyword>
<feature type="domain" description="MotA/TolQ/ExbB proton channel" evidence="8">
    <location>
        <begin position="94"/>
        <end position="177"/>
    </location>
</feature>
<evidence type="ECO:0000256" key="2">
    <source>
        <dbReference type="ARBA" id="ARBA00022475"/>
    </source>
</evidence>
<feature type="transmembrane region" description="Helical" evidence="7">
    <location>
        <begin position="124"/>
        <end position="146"/>
    </location>
</feature>
<evidence type="ECO:0000256" key="3">
    <source>
        <dbReference type="ARBA" id="ARBA00022692"/>
    </source>
</evidence>
<comment type="subcellular location">
    <subcellularLocation>
        <location evidence="1">Cell membrane</location>
        <topology evidence="1">Multi-pass membrane protein</topology>
    </subcellularLocation>
    <subcellularLocation>
        <location evidence="6">Membrane</location>
        <topology evidence="6">Multi-pass membrane protein</topology>
    </subcellularLocation>
</comment>
<dbReference type="GeneID" id="4462960"/>
<evidence type="ECO:0000256" key="1">
    <source>
        <dbReference type="ARBA" id="ARBA00004651"/>
    </source>
</evidence>
<feature type="transmembrane region" description="Helical" evidence="7">
    <location>
        <begin position="17"/>
        <end position="40"/>
    </location>
</feature>
<protein>
    <submittedName>
        <fullName evidence="9">Outer membrane transport energization protein ExbB</fullName>
    </submittedName>
</protein>
<keyword evidence="2" id="KW-1003">Cell membrane</keyword>
<comment type="similarity">
    <text evidence="6">Belongs to the exbB/tolQ family.</text>
</comment>
<sequence length="214" mass="23567">MIYETTVSLLYIFSTSLLYPDMICLLVLFGWSLILVGSVIQEYTSRRRDVHELEEVTLRAASLASSGREKEAAEVLSGYRSPQLAGVLGEIAASLESNILRVRLEKILQDAELDMARRLEPLRIGMRVGPILGLMGTLIPMGPALVSLSRGDVQSMAASLIIAFATTVIGLVVGGICYCSLLIRNRWYHQDLSDLEYSAAILRRALDERPDGHS</sequence>
<dbReference type="RefSeq" id="WP_011696332.1">
    <property type="nucleotide sequence ID" value="NC_008553.1"/>
</dbReference>
<accession>A0B8B5</accession>
<evidence type="ECO:0000256" key="7">
    <source>
        <dbReference type="SAM" id="Phobius"/>
    </source>
</evidence>
<feature type="transmembrane region" description="Helical" evidence="7">
    <location>
        <begin position="158"/>
        <end position="183"/>
    </location>
</feature>
<dbReference type="STRING" id="349307.Mthe_1157"/>
<dbReference type="GO" id="GO:0005886">
    <property type="term" value="C:plasma membrane"/>
    <property type="evidence" value="ECO:0007669"/>
    <property type="project" value="UniProtKB-SubCell"/>
</dbReference>
<dbReference type="InterPro" id="IPR002898">
    <property type="entry name" value="MotA_ExbB_proton_chnl"/>
</dbReference>
<dbReference type="KEGG" id="mtp:Mthe_1157"/>
<dbReference type="PANTHER" id="PTHR30625">
    <property type="entry name" value="PROTEIN TOLQ"/>
    <property type="match status" value="1"/>
</dbReference>
<evidence type="ECO:0000256" key="5">
    <source>
        <dbReference type="ARBA" id="ARBA00023136"/>
    </source>
</evidence>
<name>A0B8B5_METTP</name>
<keyword evidence="6" id="KW-0813">Transport</keyword>
<dbReference type="OrthoDB" id="60560at2157"/>
<evidence type="ECO:0000313" key="10">
    <source>
        <dbReference type="Proteomes" id="UP000000674"/>
    </source>
</evidence>
<dbReference type="AlphaFoldDB" id="A0B8B5"/>
<keyword evidence="4 7" id="KW-1133">Transmembrane helix</keyword>
<dbReference type="EMBL" id="CP000477">
    <property type="protein sequence ID" value="ABK14939.1"/>
    <property type="molecule type" value="Genomic_DNA"/>
</dbReference>
<dbReference type="InterPro" id="IPR050790">
    <property type="entry name" value="ExbB/TolQ_transport"/>
</dbReference>
<keyword evidence="6" id="KW-0653">Protein transport</keyword>
<evidence type="ECO:0000256" key="6">
    <source>
        <dbReference type="RuleBase" id="RU004057"/>
    </source>
</evidence>
<dbReference type="HOGENOM" id="CLU_088835_1_0_2"/>
<organism evidence="9 10">
    <name type="scientific">Methanothrix thermoacetophila (strain DSM 6194 / JCM 14653 / NBRC 101360 / PT)</name>
    <name type="common">Methanosaeta thermophila</name>
    <dbReference type="NCBI Taxonomy" id="349307"/>
    <lineage>
        <taxon>Archaea</taxon>
        <taxon>Methanobacteriati</taxon>
        <taxon>Methanobacteriota</taxon>
        <taxon>Stenosarchaea group</taxon>
        <taxon>Methanomicrobia</taxon>
        <taxon>Methanotrichales</taxon>
        <taxon>Methanotrichaceae</taxon>
        <taxon>Methanothrix</taxon>
    </lineage>
</organism>
<keyword evidence="5 7" id="KW-0472">Membrane</keyword>
<dbReference type="Proteomes" id="UP000000674">
    <property type="component" value="Chromosome"/>
</dbReference>
<proteinExistence type="inferred from homology"/>
<dbReference type="Pfam" id="PF01618">
    <property type="entry name" value="MotA_ExbB"/>
    <property type="match status" value="1"/>
</dbReference>
<dbReference type="PANTHER" id="PTHR30625:SF3">
    <property type="entry name" value="TOL-PAL SYSTEM PROTEIN TOLQ"/>
    <property type="match status" value="1"/>
</dbReference>
<evidence type="ECO:0000313" key="9">
    <source>
        <dbReference type="EMBL" id="ABK14939.1"/>
    </source>
</evidence>